<evidence type="ECO:0000256" key="1">
    <source>
        <dbReference type="SAM" id="MobiDB-lite"/>
    </source>
</evidence>
<proteinExistence type="predicted"/>
<dbReference type="InParanoid" id="A0A067Q9Y9"/>
<keyword evidence="3" id="KW-1185">Reference proteome</keyword>
<protein>
    <submittedName>
        <fullName evidence="2">Uncharacterized protein</fullName>
    </submittedName>
</protein>
<dbReference type="AlphaFoldDB" id="A0A067Q9Y9"/>
<feature type="compositionally biased region" description="Polar residues" evidence="1">
    <location>
        <begin position="85"/>
        <end position="96"/>
    </location>
</feature>
<gene>
    <name evidence="2" type="ORF">JAAARDRAFT_53161</name>
</gene>
<dbReference type="Proteomes" id="UP000027265">
    <property type="component" value="Unassembled WGS sequence"/>
</dbReference>
<name>A0A067Q9Y9_9AGAM</name>
<dbReference type="EMBL" id="KL197710">
    <property type="protein sequence ID" value="KDQ62945.1"/>
    <property type="molecule type" value="Genomic_DNA"/>
</dbReference>
<dbReference type="HOGENOM" id="CLU_1886055_0_0_1"/>
<feature type="region of interest" description="Disordered" evidence="1">
    <location>
        <begin position="1"/>
        <end position="123"/>
    </location>
</feature>
<accession>A0A067Q9Y9</accession>
<feature type="compositionally biased region" description="Basic residues" evidence="1">
    <location>
        <begin position="99"/>
        <end position="110"/>
    </location>
</feature>
<reference evidence="3" key="1">
    <citation type="journal article" date="2014" name="Proc. Natl. Acad. Sci. U.S.A.">
        <title>Extensive sampling of basidiomycete genomes demonstrates inadequacy of the white-rot/brown-rot paradigm for wood decay fungi.</title>
        <authorList>
            <person name="Riley R."/>
            <person name="Salamov A.A."/>
            <person name="Brown D.W."/>
            <person name="Nagy L.G."/>
            <person name="Floudas D."/>
            <person name="Held B.W."/>
            <person name="Levasseur A."/>
            <person name="Lombard V."/>
            <person name="Morin E."/>
            <person name="Otillar R."/>
            <person name="Lindquist E.A."/>
            <person name="Sun H."/>
            <person name="LaButti K.M."/>
            <person name="Schmutz J."/>
            <person name="Jabbour D."/>
            <person name="Luo H."/>
            <person name="Baker S.E."/>
            <person name="Pisabarro A.G."/>
            <person name="Walton J.D."/>
            <person name="Blanchette R.A."/>
            <person name="Henrissat B."/>
            <person name="Martin F."/>
            <person name="Cullen D."/>
            <person name="Hibbett D.S."/>
            <person name="Grigoriev I.V."/>
        </authorList>
    </citation>
    <scope>NUCLEOTIDE SEQUENCE [LARGE SCALE GENOMIC DNA]</scope>
    <source>
        <strain evidence="3">MUCL 33604</strain>
    </source>
</reference>
<organism evidence="2 3">
    <name type="scientific">Jaapia argillacea MUCL 33604</name>
    <dbReference type="NCBI Taxonomy" id="933084"/>
    <lineage>
        <taxon>Eukaryota</taxon>
        <taxon>Fungi</taxon>
        <taxon>Dikarya</taxon>
        <taxon>Basidiomycota</taxon>
        <taxon>Agaricomycotina</taxon>
        <taxon>Agaricomycetes</taxon>
        <taxon>Agaricomycetidae</taxon>
        <taxon>Jaapiales</taxon>
        <taxon>Jaapiaceae</taxon>
        <taxon>Jaapia</taxon>
    </lineage>
</organism>
<sequence>MNSQMPRDQRRRSFRNSLQSVLSIPFQHHEQPPLRSSFESDNDSIFAPTKADRDQDSLHGIEVIPRAAPSRRSISDYIQRPFRSSRASIPESSRQGSSKPKRSFFSRRKSTPPPEPVSVSGVEAEILEDDNLAWM</sequence>
<evidence type="ECO:0000313" key="2">
    <source>
        <dbReference type="EMBL" id="KDQ62945.1"/>
    </source>
</evidence>
<feature type="compositionally biased region" description="Basic and acidic residues" evidence="1">
    <location>
        <begin position="50"/>
        <end position="59"/>
    </location>
</feature>
<evidence type="ECO:0000313" key="3">
    <source>
        <dbReference type="Proteomes" id="UP000027265"/>
    </source>
</evidence>